<accession>A0A0F9K6V5</accession>
<comment type="caution">
    <text evidence="2">The sequence shown here is derived from an EMBL/GenBank/DDBJ whole genome shotgun (WGS) entry which is preliminary data.</text>
</comment>
<organism evidence="2">
    <name type="scientific">marine sediment metagenome</name>
    <dbReference type="NCBI Taxonomy" id="412755"/>
    <lineage>
        <taxon>unclassified sequences</taxon>
        <taxon>metagenomes</taxon>
        <taxon>ecological metagenomes</taxon>
    </lineage>
</organism>
<proteinExistence type="predicted"/>
<dbReference type="AlphaFoldDB" id="A0A0F9K6V5"/>
<reference evidence="2" key="1">
    <citation type="journal article" date="2015" name="Nature">
        <title>Complex archaea that bridge the gap between prokaryotes and eukaryotes.</title>
        <authorList>
            <person name="Spang A."/>
            <person name="Saw J.H."/>
            <person name="Jorgensen S.L."/>
            <person name="Zaremba-Niedzwiedzka K."/>
            <person name="Martijn J."/>
            <person name="Lind A.E."/>
            <person name="van Eijk R."/>
            <person name="Schleper C."/>
            <person name="Guy L."/>
            <person name="Ettema T.J."/>
        </authorList>
    </citation>
    <scope>NUCLEOTIDE SEQUENCE</scope>
</reference>
<feature type="region of interest" description="Disordered" evidence="1">
    <location>
        <begin position="1"/>
        <end position="30"/>
    </location>
</feature>
<gene>
    <name evidence="2" type="ORF">LCGC14_1739420</name>
</gene>
<protein>
    <submittedName>
        <fullName evidence="2">Uncharacterized protein</fullName>
    </submittedName>
</protein>
<dbReference type="EMBL" id="LAZR01015892">
    <property type="protein sequence ID" value="KKM06898.1"/>
    <property type="molecule type" value="Genomic_DNA"/>
</dbReference>
<name>A0A0F9K6V5_9ZZZZ</name>
<feature type="compositionally biased region" description="Basic and acidic residues" evidence="1">
    <location>
        <begin position="1"/>
        <end position="26"/>
    </location>
</feature>
<evidence type="ECO:0000313" key="2">
    <source>
        <dbReference type="EMBL" id="KKM06898.1"/>
    </source>
</evidence>
<evidence type="ECO:0000256" key="1">
    <source>
        <dbReference type="SAM" id="MobiDB-lite"/>
    </source>
</evidence>
<sequence>MPRQGRLDRDRRRADAEQRQEERTQRGDAGQLLLLEERGFGDCKEAQGLRIKLSGGPPGPFEGILEVEE</sequence>